<dbReference type="GO" id="GO:0003677">
    <property type="term" value="F:DNA binding"/>
    <property type="evidence" value="ECO:0007669"/>
    <property type="project" value="InterPro"/>
</dbReference>
<dbReference type="KEGG" id="daa:AKL17_1p0032"/>
<dbReference type="OrthoDB" id="9804145at2"/>
<name>A0A165SWZ4_9RHOB</name>
<dbReference type="RefSeq" id="WP_066818945.1">
    <property type="nucleotide sequence ID" value="NZ_CP012662.1"/>
</dbReference>
<accession>A0A165SWZ4</accession>
<protein>
    <submittedName>
        <fullName evidence="2">Type III restriction enzyme, res subunit</fullName>
    </submittedName>
</protein>
<dbReference type="EMBL" id="CP012662">
    <property type="protein sequence ID" value="AMY72033.1"/>
    <property type="molecule type" value="Genomic_DNA"/>
</dbReference>
<dbReference type="Pfam" id="PF04851">
    <property type="entry name" value="ResIII"/>
    <property type="match status" value="1"/>
</dbReference>
<dbReference type="GO" id="GO:0016787">
    <property type="term" value="F:hydrolase activity"/>
    <property type="evidence" value="ECO:0007669"/>
    <property type="project" value="InterPro"/>
</dbReference>
<evidence type="ECO:0000313" key="2">
    <source>
        <dbReference type="EMBL" id="AMY72033.1"/>
    </source>
</evidence>
<feature type="domain" description="Helicase/UvrB N-terminal" evidence="1">
    <location>
        <begin position="4"/>
        <end position="201"/>
    </location>
</feature>
<dbReference type="InterPro" id="IPR006935">
    <property type="entry name" value="Helicase/UvrB_N"/>
</dbReference>
<geneLocation type="plasmid" evidence="3">
    <name>cai42_Plasmida</name>
</geneLocation>
<keyword evidence="3" id="KW-1185">Reference proteome</keyword>
<dbReference type="AlphaFoldDB" id="A0A165SWZ4"/>
<dbReference type="PATRIC" id="fig|1335048.3.peg.5005"/>
<reference evidence="2 3" key="1">
    <citation type="submission" date="2015-09" db="EMBL/GenBank/DDBJ databases">
        <title>Complete genome sequence of Defluviimonas alba cai42t isolated from an oilfield in Xinjiang.</title>
        <authorList>
            <person name="Geng S."/>
            <person name="Pan X."/>
            <person name="Wu X."/>
        </authorList>
    </citation>
    <scope>NUCLEOTIDE SEQUENCE [LARGE SCALE GENOMIC DNA]</scope>
    <source>
        <strain evidence="3">cai42</strain>
        <plasmid evidence="3">cai42_Plasmida</plasmid>
    </source>
</reference>
<dbReference type="Proteomes" id="UP000076128">
    <property type="component" value="Plasmid pcai42A"/>
</dbReference>
<dbReference type="Gene3D" id="3.40.50.300">
    <property type="entry name" value="P-loop containing nucleotide triphosphate hydrolases"/>
    <property type="match status" value="1"/>
</dbReference>
<dbReference type="SUPFAM" id="SSF52540">
    <property type="entry name" value="P-loop containing nucleoside triphosphate hydrolases"/>
    <property type="match status" value="1"/>
</dbReference>
<dbReference type="GO" id="GO:0005524">
    <property type="term" value="F:ATP binding"/>
    <property type="evidence" value="ECO:0007669"/>
    <property type="project" value="InterPro"/>
</dbReference>
<proteinExistence type="predicted"/>
<keyword evidence="2" id="KW-0614">Plasmid</keyword>
<organism evidence="2 3">
    <name type="scientific">Frigidibacter mobilis</name>
    <dbReference type="NCBI Taxonomy" id="1335048"/>
    <lineage>
        <taxon>Bacteria</taxon>
        <taxon>Pseudomonadati</taxon>
        <taxon>Pseudomonadota</taxon>
        <taxon>Alphaproteobacteria</taxon>
        <taxon>Rhodobacterales</taxon>
        <taxon>Paracoccaceae</taxon>
        <taxon>Frigidibacter</taxon>
    </lineage>
</organism>
<sequence>MELIAFQERASSQIAERFFDYSTNPLMVDRTTTIPFLQTLVAITGSGKTLMLADAVSQMRDGLGVAPVVLWISKGRVVVSQTFENLSSGKYADNLSGFNIVPLLEVAPDHLSSADTPVLLVATVGKFAVEDSSSEDRKVYRAQLDLAEESLWDQLKKRRTEKGQRRPLIIVYDEGHNLSDLQSERLLELSPDALIVASATLTLPPRLNNVMARLRNDKGWKDEDFSTSVSSREVVLSGLVKERISIDGYITPLEPALDNLLGDLKIAQEVARDHKLPFTPKAIYVCSTNTVDGMSIAEDLKRPFKERQARPILIWRHLVEVAKIKPEKIAVYCQLKFSKDSPKPPEMHLFDGGEKDYARFTAGDYEHVIFNLGLQEGWDDPACCFAYIDKEMASARQITQVVGRVLRQPGAEHYNDPILNTAHFHIRTDEKGVFDDILRDIRKDLASEHPSITLVVKDEKTRGKRDRIDPQPPRTIPTVGIESSRALEPISRIVRSIMDFRSDAQNTVGQGAGCRCSKR</sequence>
<evidence type="ECO:0000259" key="1">
    <source>
        <dbReference type="Pfam" id="PF04851"/>
    </source>
</evidence>
<gene>
    <name evidence="2" type="ORF">AKL17_1p0032</name>
</gene>
<dbReference type="InterPro" id="IPR027417">
    <property type="entry name" value="P-loop_NTPase"/>
</dbReference>
<evidence type="ECO:0000313" key="3">
    <source>
        <dbReference type="Proteomes" id="UP000076128"/>
    </source>
</evidence>